<dbReference type="RefSeq" id="WP_368846299.1">
    <property type="nucleotide sequence ID" value="NZ_CP194411.1"/>
</dbReference>
<comment type="similarity">
    <text evidence="1">Belongs to the cytidine and deoxycytidylate deaminase family. ADAT2 subfamily.</text>
</comment>
<organism evidence="10 11">
    <name type="scientific">Selenomonas sputigena</name>
    <dbReference type="NCBI Taxonomy" id="69823"/>
    <lineage>
        <taxon>Bacteria</taxon>
        <taxon>Bacillati</taxon>
        <taxon>Bacillota</taxon>
        <taxon>Negativicutes</taxon>
        <taxon>Selenomonadales</taxon>
        <taxon>Selenomonadaceae</taxon>
        <taxon>Selenomonas</taxon>
    </lineage>
</organism>
<feature type="domain" description="CMP/dCMP-type deaminase" evidence="9">
    <location>
        <begin position="2"/>
        <end position="130"/>
    </location>
</feature>
<gene>
    <name evidence="8 10" type="primary">tadA</name>
    <name evidence="10" type="ORF">QCO44_02750</name>
</gene>
<name>A0ABV3X4K8_9FIRM</name>
<dbReference type="EMBL" id="JARVLH010000002">
    <property type="protein sequence ID" value="MEX5284562.1"/>
    <property type="molecule type" value="Genomic_DNA"/>
</dbReference>
<dbReference type="PROSITE" id="PS51747">
    <property type="entry name" value="CYT_DCMP_DEAMINASES_2"/>
    <property type="match status" value="1"/>
</dbReference>
<dbReference type="SUPFAM" id="SSF53927">
    <property type="entry name" value="Cytidine deaminase-like"/>
    <property type="match status" value="1"/>
</dbReference>
<sequence length="154" mass="17060">MLDDIACMREALREAEAAFAAGEVPIGAVLVDAAGRIVSRGHNMREVWRDGTAHAEIIALQKASRELGRWRLGGLTLYVTVEPCPMCAGALVMCRVDRVVYGAPDAKAGACESLFNIVQHPALNHRLEVTAGILEDDCRAIMQRFFRERRRRKD</sequence>
<dbReference type="Proteomes" id="UP001559623">
    <property type="component" value="Unassembled WGS sequence"/>
</dbReference>
<evidence type="ECO:0000259" key="9">
    <source>
        <dbReference type="PROSITE" id="PS51747"/>
    </source>
</evidence>
<keyword evidence="5 8" id="KW-0378">Hydrolase</keyword>
<evidence type="ECO:0000256" key="6">
    <source>
        <dbReference type="ARBA" id="ARBA00022833"/>
    </source>
</evidence>
<comment type="cofactor">
    <cofactor evidence="8">
        <name>Zn(2+)</name>
        <dbReference type="ChEBI" id="CHEBI:29105"/>
    </cofactor>
    <text evidence="8">Binds 1 zinc ion per subunit.</text>
</comment>
<dbReference type="InterPro" id="IPR028883">
    <property type="entry name" value="tRNA_aden_deaminase"/>
</dbReference>
<proteinExistence type="inferred from homology"/>
<dbReference type="GO" id="GO:0052717">
    <property type="term" value="F:tRNA-specific adenosine-34 deaminase activity"/>
    <property type="evidence" value="ECO:0007669"/>
    <property type="project" value="UniProtKB-EC"/>
</dbReference>
<dbReference type="PROSITE" id="PS00903">
    <property type="entry name" value="CYT_DCMP_DEAMINASES_1"/>
    <property type="match status" value="1"/>
</dbReference>
<feature type="binding site" evidence="8">
    <location>
        <position position="87"/>
    </location>
    <ligand>
        <name>Zn(2+)</name>
        <dbReference type="ChEBI" id="CHEBI:29105"/>
        <note>catalytic</note>
    </ligand>
</feature>
<evidence type="ECO:0000256" key="3">
    <source>
        <dbReference type="ARBA" id="ARBA00022694"/>
    </source>
</evidence>
<dbReference type="InterPro" id="IPR016192">
    <property type="entry name" value="APOBEC/CMP_deaminase_Zn-bd"/>
</dbReference>
<evidence type="ECO:0000256" key="5">
    <source>
        <dbReference type="ARBA" id="ARBA00022801"/>
    </source>
</evidence>
<protein>
    <recommendedName>
        <fullName evidence="8">tRNA-specific adenosine deaminase</fullName>
        <ecNumber evidence="8">3.5.4.33</ecNumber>
    </recommendedName>
</protein>
<evidence type="ECO:0000313" key="10">
    <source>
        <dbReference type="EMBL" id="MEX5284562.1"/>
    </source>
</evidence>
<dbReference type="InterPro" id="IPR002125">
    <property type="entry name" value="CMP_dCMP_dom"/>
</dbReference>
<dbReference type="HAMAP" id="MF_00972">
    <property type="entry name" value="tRNA_aden_deaminase"/>
    <property type="match status" value="1"/>
</dbReference>
<keyword evidence="6 8" id="KW-0862">Zinc</keyword>
<accession>A0ABV3X4K8</accession>
<evidence type="ECO:0000256" key="1">
    <source>
        <dbReference type="ARBA" id="ARBA00010669"/>
    </source>
</evidence>
<evidence type="ECO:0000256" key="8">
    <source>
        <dbReference type="HAMAP-Rule" id="MF_00972"/>
    </source>
</evidence>
<evidence type="ECO:0000256" key="2">
    <source>
        <dbReference type="ARBA" id="ARBA00011738"/>
    </source>
</evidence>
<dbReference type="Gene3D" id="3.40.140.10">
    <property type="entry name" value="Cytidine Deaminase, domain 2"/>
    <property type="match status" value="1"/>
</dbReference>
<dbReference type="InterPro" id="IPR016193">
    <property type="entry name" value="Cytidine_deaminase-like"/>
</dbReference>
<feature type="binding site" evidence="8">
    <location>
        <position position="84"/>
    </location>
    <ligand>
        <name>Zn(2+)</name>
        <dbReference type="ChEBI" id="CHEBI:29105"/>
        <note>catalytic</note>
    </ligand>
</feature>
<dbReference type="PANTHER" id="PTHR11079">
    <property type="entry name" value="CYTOSINE DEAMINASE FAMILY MEMBER"/>
    <property type="match status" value="1"/>
</dbReference>
<evidence type="ECO:0000313" key="11">
    <source>
        <dbReference type="Proteomes" id="UP001559623"/>
    </source>
</evidence>
<dbReference type="PANTHER" id="PTHR11079:SF202">
    <property type="entry name" value="TRNA-SPECIFIC ADENOSINE DEAMINASE"/>
    <property type="match status" value="1"/>
</dbReference>
<comment type="subunit">
    <text evidence="2 8">Homodimer.</text>
</comment>
<dbReference type="NCBIfam" id="NF008113">
    <property type="entry name" value="PRK10860.1"/>
    <property type="match status" value="1"/>
</dbReference>
<feature type="binding site" evidence="8">
    <location>
        <position position="54"/>
    </location>
    <ligand>
        <name>Zn(2+)</name>
        <dbReference type="ChEBI" id="CHEBI:29105"/>
        <note>catalytic</note>
    </ligand>
</feature>
<comment type="caution">
    <text evidence="10">The sequence shown here is derived from an EMBL/GenBank/DDBJ whole genome shotgun (WGS) entry which is preliminary data.</text>
</comment>
<evidence type="ECO:0000256" key="7">
    <source>
        <dbReference type="ARBA" id="ARBA00048045"/>
    </source>
</evidence>
<comment type="function">
    <text evidence="8">Catalyzes the deamination of adenosine to inosine at the wobble position 34 of tRNA(Arg2).</text>
</comment>
<evidence type="ECO:0000256" key="4">
    <source>
        <dbReference type="ARBA" id="ARBA00022723"/>
    </source>
</evidence>
<feature type="active site" description="Proton donor" evidence="8">
    <location>
        <position position="56"/>
    </location>
</feature>
<dbReference type="EC" id="3.5.4.33" evidence="8"/>
<reference evidence="10 11" key="1">
    <citation type="submission" date="2023-04" db="EMBL/GenBank/DDBJ databases">
        <title>Genome Sequence of Selenomonas sputigena ATCC 33150.</title>
        <authorList>
            <person name="Miller D.P."/>
            <person name="Anvari S."/>
            <person name="Polson S.W."/>
            <person name="Macdonald M."/>
            <person name="Mcdowell J.V."/>
        </authorList>
    </citation>
    <scope>NUCLEOTIDE SEQUENCE [LARGE SCALE GENOMIC DNA]</scope>
    <source>
        <strain evidence="10 11">ATCC 33150</strain>
    </source>
</reference>
<keyword evidence="4 8" id="KW-0479">Metal-binding</keyword>
<dbReference type="CDD" id="cd01285">
    <property type="entry name" value="nucleoside_deaminase"/>
    <property type="match status" value="1"/>
</dbReference>
<dbReference type="Pfam" id="PF14437">
    <property type="entry name" value="MafB19-deam"/>
    <property type="match status" value="1"/>
</dbReference>
<comment type="catalytic activity">
    <reaction evidence="7 8">
        <text>adenosine(34) in tRNA + H2O + H(+) = inosine(34) in tRNA + NH4(+)</text>
        <dbReference type="Rhea" id="RHEA:43168"/>
        <dbReference type="Rhea" id="RHEA-COMP:10373"/>
        <dbReference type="Rhea" id="RHEA-COMP:10374"/>
        <dbReference type="ChEBI" id="CHEBI:15377"/>
        <dbReference type="ChEBI" id="CHEBI:15378"/>
        <dbReference type="ChEBI" id="CHEBI:28938"/>
        <dbReference type="ChEBI" id="CHEBI:74411"/>
        <dbReference type="ChEBI" id="CHEBI:82852"/>
        <dbReference type="EC" id="3.5.4.33"/>
    </reaction>
</comment>
<keyword evidence="3 8" id="KW-0819">tRNA processing</keyword>
<dbReference type="InterPro" id="IPR058535">
    <property type="entry name" value="MafB19-deam"/>
</dbReference>
<keyword evidence="11" id="KW-1185">Reference proteome</keyword>